<keyword evidence="1" id="KW-1133">Transmembrane helix</keyword>
<sequence length="209" mass="23820">MGKLKHITQKMNGGAFPDDCLSYLSYLSVFIVFIISFITIYNNSTSLLGLLLLYLSNFIYSILFAKDIFASEKSNTHGLISIILITILGLNVASSTIIIMTFRKLHATYLVNNEKIELSDKSRNLISLYLTLWIMTIIMIWILFAFYFIEPLSEPFFNYQFIGQELSPLFMLLGFIIKIAFSLSSLGISGYMVYLAKMFSDVKLKTLDT</sequence>
<accession>A0A6C0K2H4</accession>
<dbReference type="EMBL" id="MN740755">
    <property type="protein sequence ID" value="QHU10408.1"/>
    <property type="molecule type" value="Genomic_DNA"/>
</dbReference>
<keyword evidence="1" id="KW-0472">Membrane</keyword>
<reference evidence="2" key="1">
    <citation type="journal article" date="2020" name="Nature">
        <title>Giant virus diversity and host interactions through global metagenomics.</title>
        <authorList>
            <person name="Schulz F."/>
            <person name="Roux S."/>
            <person name="Paez-Espino D."/>
            <person name="Jungbluth S."/>
            <person name="Walsh D.A."/>
            <person name="Denef V.J."/>
            <person name="McMahon K.D."/>
            <person name="Konstantinidis K.T."/>
            <person name="Eloe-Fadrosh E.A."/>
            <person name="Kyrpides N.C."/>
            <person name="Woyke T."/>
        </authorList>
    </citation>
    <scope>NUCLEOTIDE SEQUENCE</scope>
    <source>
        <strain evidence="2">GVMAG-S-1101164-67</strain>
    </source>
</reference>
<organism evidence="2">
    <name type="scientific">viral metagenome</name>
    <dbReference type="NCBI Taxonomy" id="1070528"/>
    <lineage>
        <taxon>unclassified sequences</taxon>
        <taxon>metagenomes</taxon>
        <taxon>organismal metagenomes</taxon>
    </lineage>
</organism>
<feature type="transmembrane region" description="Helical" evidence="1">
    <location>
        <begin position="126"/>
        <end position="149"/>
    </location>
</feature>
<dbReference type="AlphaFoldDB" id="A0A6C0K2H4"/>
<proteinExistence type="predicted"/>
<feature type="transmembrane region" description="Helical" evidence="1">
    <location>
        <begin position="169"/>
        <end position="194"/>
    </location>
</feature>
<feature type="transmembrane region" description="Helical" evidence="1">
    <location>
        <begin position="77"/>
        <end position="102"/>
    </location>
</feature>
<feature type="transmembrane region" description="Helical" evidence="1">
    <location>
        <begin position="47"/>
        <end position="65"/>
    </location>
</feature>
<keyword evidence="1" id="KW-0812">Transmembrane</keyword>
<protein>
    <submittedName>
        <fullName evidence="2">Uncharacterized protein</fullName>
    </submittedName>
</protein>
<name>A0A6C0K2H4_9ZZZZ</name>
<feature type="transmembrane region" description="Helical" evidence="1">
    <location>
        <begin position="21"/>
        <end position="41"/>
    </location>
</feature>
<evidence type="ECO:0000256" key="1">
    <source>
        <dbReference type="SAM" id="Phobius"/>
    </source>
</evidence>
<evidence type="ECO:0000313" key="2">
    <source>
        <dbReference type="EMBL" id="QHU10408.1"/>
    </source>
</evidence>